<name>A0A078ACS4_STYLE</name>
<keyword evidence="3" id="KW-1185">Reference proteome</keyword>
<accession>A0A078ACS4</accession>
<evidence type="ECO:0000313" key="2">
    <source>
        <dbReference type="EMBL" id="CDW79666.1"/>
    </source>
</evidence>
<feature type="coiled-coil region" evidence="1">
    <location>
        <begin position="136"/>
        <end position="170"/>
    </location>
</feature>
<dbReference type="EMBL" id="CCKQ01008226">
    <property type="protein sequence ID" value="CDW79666.1"/>
    <property type="molecule type" value="Genomic_DNA"/>
</dbReference>
<sequence>MTDIDLQRCEFLLMSLGLDKVYFGLFQMQTQSAHDNQPEEGQNYDTKYITKFEYKLFEISPKEIGRTRSSELKVQPIKLSVLNLVNTSPIDSSLAPMQQYQFVTNDVIKQMDRIAGQVKDEIMQINSNREKYFSELRANEKQYALMVNQNQALKQRYQQLKREISELMTMQQQY</sequence>
<keyword evidence="1" id="KW-0175">Coiled coil</keyword>
<dbReference type="InParanoid" id="A0A078ACS4"/>
<protein>
    <submittedName>
        <fullName evidence="2">Uncharacterized protein</fullName>
    </submittedName>
</protein>
<organism evidence="2 3">
    <name type="scientific">Stylonychia lemnae</name>
    <name type="common">Ciliate</name>
    <dbReference type="NCBI Taxonomy" id="5949"/>
    <lineage>
        <taxon>Eukaryota</taxon>
        <taxon>Sar</taxon>
        <taxon>Alveolata</taxon>
        <taxon>Ciliophora</taxon>
        <taxon>Intramacronucleata</taxon>
        <taxon>Spirotrichea</taxon>
        <taxon>Stichotrichia</taxon>
        <taxon>Sporadotrichida</taxon>
        <taxon>Oxytrichidae</taxon>
        <taxon>Stylonychinae</taxon>
        <taxon>Stylonychia</taxon>
    </lineage>
</organism>
<gene>
    <name evidence="2" type="primary">Contig17164.g18288</name>
    <name evidence="2" type="ORF">STYLEM_8657</name>
</gene>
<reference evidence="2 3" key="1">
    <citation type="submission" date="2014-06" db="EMBL/GenBank/DDBJ databases">
        <authorList>
            <person name="Swart Estienne"/>
        </authorList>
    </citation>
    <scope>NUCLEOTIDE SEQUENCE [LARGE SCALE GENOMIC DNA]</scope>
    <source>
        <strain evidence="2 3">130c</strain>
    </source>
</reference>
<evidence type="ECO:0000313" key="3">
    <source>
        <dbReference type="Proteomes" id="UP000039865"/>
    </source>
</evidence>
<dbReference type="AlphaFoldDB" id="A0A078ACS4"/>
<dbReference type="Proteomes" id="UP000039865">
    <property type="component" value="Unassembled WGS sequence"/>
</dbReference>
<proteinExistence type="predicted"/>
<evidence type="ECO:0000256" key="1">
    <source>
        <dbReference type="SAM" id="Coils"/>
    </source>
</evidence>